<dbReference type="AlphaFoldDB" id="A0A560IZI0"/>
<dbReference type="EMBL" id="VITW01000004">
    <property type="protein sequence ID" value="TWB76688.1"/>
    <property type="molecule type" value="Genomic_DNA"/>
</dbReference>
<dbReference type="GO" id="GO:0009851">
    <property type="term" value="P:auxin biosynthetic process"/>
    <property type="evidence" value="ECO:0007669"/>
    <property type="project" value="UniProtKB-KW"/>
</dbReference>
<evidence type="ECO:0000313" key="9">
    <source>
        <dbReference type="Proteomes" id="UP000315914"/>
    </source>
</evidence>
<dbReference type="Pfam" id="PF01593">
    <property type="entry name" value="Amino_oxidase"/>
    <property type="match status" value="1"/>
</dbReference>
<reference evidence="8 9" key="1">
    <citation type="submission" date="2019-06" db="EMBL/GenBank/DDBJ databases">
        <title>Genomic Encyclopedia of Type Strains, Phase IV (KMG-V): Genome sequencing to study the core and pangenomes of soil and plant-associated prokaryotes.</title>
        <authorList>
            <person name="Whitman W."/>
        </authorList>
    </citation>
    <scope>NUCLEOTIDE SEQUENCE [LARGE SCALE GENOMIC DNA]</scope>
    <source>
        <strain evidence="8 9">BR 10556</strain>
    </source>
</reference>
<evidence type="ECO:0000256" key="6">
    <source>
        <dbReference type="ARBA" id="ARBA00047321"/>
    </source>
</evidence>
<keyword evidence="9" id="KW-1185">Reference proteome</keyword>
<dbReference type="InterPro" id="IPR050281">
    <property type="entry name" value="Flavin_monoamine_oxidase"/>
</dbReference>
<proteinExistence type="inferred from homology"/>
<evidence type="ECO:0000256" key="4">
    <source>
        <dbReference type="ARBA" id="ARBA00017871"/>
    </source>
</evidence>
<keyword evidence="5" id="KW-0073">Auxin biosynthesis</keyword>
<dbReference type="SUPFAM" id="SSF51905">
    <property type="entry name" value="FAD/NAD(P)-binding domain"/>
    <property type="match status" value="1"/>
</dbReference>
<dbReference type="Gene3D" id="3.50.50.60">
    <property type="entry name" value="FAD/NAD(P)-binding domain"/>
    <property type="match status" value="1"/>
</dbReference>
<evidence type="ECO:0000256" key="1">
    <source>
        <dbReference type="ARBA" id="ARBA00004814"/>
    </source>
</evidence>
<comment type="similarity">
    <text evidence="2">Belongs to the tryptophan 2-monooxygenase family.</text>
</comment>
<evidence type="ECO:0000256" key="3">
    <source>
        <dbReference type="ARBA" id="ARBA00012535"/>
    </source>
</evidence>
<sequence length="424" mass="46014">MPDISEHIVIVGAGAAGLMAARELVRAGRRVTILEARERCGGRIHPLPESEFGYPADAGAEFIHGEAPVTRALLREAGLSLQEIDGTQWNFDGTGLSREDRHDPHEAQLQAVLGALKDDLTVTDFLGRYFAAPKYERLRYSIERMVEGYDAADPARASILALREEWMDGGGHHSQARIVGGYGALIEFLAAECRGHGAAIRFGSVVSAIEEAGNAVVVRCINGEAHACDRVIVTVPLPLLREMALPVAARVKAAAADDIGFGSVIKILLRFARPWWRERRPDIADMTFLLSDQTIPVWWTRYPDSHPVLTGWLGGPRTAKLSHLNSQGLIDAGLDSLATIFDLPRTEVARELVVAAATNWAHDTFARGAYSWATPRTREAQTVLARAEGNVLLSGEALYRGRDMGTVEAALASGLATAEMMLRG</sequence>
<evidence type="ECO:0000313" key="8">
    <source>
        <dbReference type="EMBL" id="TWB76688.1"/>
    </source>
</evidence>
<dbReference type="PRINTS" id="PR00420">
    <property type="entry name" value="RNGMNOXGNASE"/>
</dbReference>
<dbReference type="PANTHER" id="PTHR10742:SF410">
    <property type="entry name" value="LYSINE-SPECIFIC HISTONE DEMETHYLASE 2"/>
    <property type="match status" value="1"/>
</dbReference>
<evidence type="ECO:0000256" key="2">
    <source>
        <dbReference type="ARBA" id="ARBA00005833"/>
    </source>
</evidence>
<comment type="pathway">
    <text evidence="1">Plant hormone metabolism; auxin biosynthesis.</text>
</comment>
<dbReference type="SUPFAM" id="SSF54373">
    <property type="entry name" value="FAD-linked reductases, C-terminal domain"/>
    <property type="match status" value="1"/>
</dbReference>
<comment type="catalytic activity">
    <reaction evidence="6">
        <text>L-tryptophan + O2 = indole-3-acetamide + CO2 + H2O</text>
        <dbReference type="Rhea" id="RHEA:16165"/>
        <dbReference type="ChEBI" id="CHEBI:15377"/>
        <dbReference type="ChEBI" id="CHEBI:15379"/>
        <dbReference type="ChEBI" id="CHEBI:16031"/>
        <dbReference type="ChEBI" id="CHEBI:16526"/>
        <dbReference type="ChEBI" id="CHEBI:57912"/>
        <dbReference type="EC" id="1.13.12.3"/>
    </reaction>
</comment>
<feature type="domain" description="Amine oxidase" evidence="7">
    <location>
        <begin position="16"/>
        <end position="421"/>
    </location>
</feature>
<protein>
    <recommendedName>
        <fullName evidence="4">Tryptophan 2-monooxygenase</fullName>
        <ecNumber evidence="3">1.13.12.3</ecNumber>
    </recommendedName>
</protein>
<dbReference type="RefSeq" id="WP_145680212.1">
    <property type="nucleotide sequence ID" value="NZ_VITU01000003.1"/>
</dbReference>
<dbReference type="Proteomes" id="UP000315914">
    <property type="component" value="Unassembled WGS sequence"/>
</dbReference>
<dbReference type="GO" id="GO:0050361">
    <property type="term" value="F:tryptophan 2-monooxygenase activity"/>
    <property type="evidence" value="ECO:0007669"/>
    <property type="project" value="UniProtKB-EC"/>
</dbReference>
<gene>
    <name evidence="8" type="ORF">FBZ95_104881</name>
</gene>
<dbReference type="InterPro" id="IPR036188">
    <property type="entry name" value="FAD/NAD-bd_sf"/>
</dbReference>
<name>A0A560IZI0_9BRAD</name>
<evidence type="ECO:0000259" key="7">
    <source>
        <dbReference type="Pfam" id="PF01593"/>
    </source>
</evidence>
<evidence type="ECO:0000256" key="5">
    <source>
        <dbReference type="ARBA" id="ARBA00023070"/>
    </source>
</evidence>
<dbReference type="PANTHER" id="PTHR10742">
    <property type="entry name" value="FLAVIN MONOAMINE OXIDASE"/>
    <property type="match status" value="1"/>
</dbReference>
<dbReference type="InterPro" id="IPR002937">
    <property type="entry name" value="Amino_oxidase"/>
</dbReference>
<dbReference type="EC" id="1.13.12.3" evidence="3"/>
<organism evidence="8 9">
    <name type="scientific">Bradyrhizobium sacchari</name>
    <dbReference type="NCBI Taxonomy" id="1399419"/>
    <lineage>
        <taxon>Bacteria</taxon>
        <taxon>Pseudomonadati</taxon>
        <taxon>Pseudomonadota</taxon>
        <taxon>Alphaproteobacteria</taxon>
        <taxon>Hyphomicrobiales</taxon>
        <taxon>Nitrobacteraceae</taxon>
        <taxon>Bradyrhizobium</taxon>
    </lineage>
</organism>
<accession>A0A560IZI0</accession>
<comment type="caution">
    <text evidence="8">The sequence shown here is derived from an EMBL/GenBank/DDBJ whole genome shotgun (WGS) entry which is preliminary data.</text>
</comment>